<reference evidence="7" key="1">
    <citation type="submission" date="2010-01" db="EMBL/GenBank/DDBJ databases">
        <title>Genome fragments of uncultured bacteria from the North Pacific subtropical Gyre.</title>
        <authorList>
            <person name="Pham V.D."/>
            <person name="Delong E.F."/>
        </authorList>
    </citation>
    <scope>NUCLEOTIDE SEQUENCE</scope>
</reference>
<evidence type="ECO:0000256" key="1">
    <source>
        <dbReference type="ARBA" id="ARBA00022485"/>
    </source>
</evidence>
<keyword evidence="5" id="KW-0411">Iron-sulfur</keyword>
<sequence length="166" mass="18045">MTASGCGVTVRDYATYLADDPVYARKAEQVASKVRDVAEIVADEMAALADWEANTVNRDVVFHSPCSLQHGQQLRGVVESILSTVGYRLHQFADAHLCCGSAGTYSLLQSEMADALRKNKLAALQATDANCIVTANIGCQVHLASEAEVPVRHWIELLDRQDEEPS</sequence>
<dbReference type="PANTHER" id="PTHR32479">
    <property type="entry name" value="GLYCOLATE OXIDASE IRON-SULFUR SUBUNIT"/>
    <property type="match status" value="1"/>
</dbReference>
<accession>E7C865</accession>
<dbReference type="InterPro" id="IPR004017">
    <property type="entry name" value="Cys_rich_dom"/>
</dbReference>
<evidence type="ECO:0000313" key="7">
    <source>
        <dbReference type="EMBL" id="ADI23639.1"/>
    </source>
</evidence>
<organism evidence="7">
    <name type="scientific">uncultured gamma proteobacterium HF4000_06A21</name>
    <dbReference type="NCBI Taxonomy" id="723581"/>
    <lineage>
        <taxon>Bacteria</taxon>
        <taxon>Pseudomonadati</taxon>
        <taxon>Pseudomonadota</taxon>
        <taxon>Gammaproteobacteria</taxon>
        <taxon>environmental samples</taxon>
    </lineage>
</organism>
<name>E7C865_9GAMM</name>
<dbReference type="GO" id="GO:0046872">
    <property type="term" value="F:metal ion binding"/>
    <property type="evidence" value="ECO:0007669"/>
    <property type="project" value="UniProtKB-KW"/>
</dbReference>
<keyword evidence="4" id="KW-0408">Iron</keyword>
<keyword evidence="1" id="KW-0004">4Fe-4S</keyword>
<dbReference type="GO" id="GO:0051539">
    <property type="term" value="F:4 iron, 4 sulfur cluster binding"/>
    <property type="evidence" value="ECO:0007669"/>
    <property type="project" value="UniProtKB-KW"/>
</dbReference>
<feature type="domain" description="Cysteine-rich" evidence="6">
    <location>
        <begin position="60"/>
        <end position="143"/>
    </location>
</feature>
<keyword evidence="3" id="KW-0677">Repeat</keyword>
<evidence type="ECO:0000256" key="2">
    <source>
        <dbReference type="ARBA" id="ARBA00022723"/>
    </source>
</evidence>
<dbReference type="GO" id="GO:0016491">
    <property type="term" value="F:oxidoreductase activity"/>
    <property type="evidence" value="ECO:0007669"/>
    <property type="project" value="UniProtKB-ARBA"/>
</dbReference>
<dbReference type="EMBL" id="GU568019">
    <property type="protein sequence ID" value="ADI23639.1"/>
    <property type="molecule type" value="Genomic_DNA"/>
</dbReference>
<evidence type="ECO:0000259" key="6">
    <source>
        <dbReference type="Pfam" id="PF02754"/>
    </source>
</evidence>
<proteinExistence type="predicted"/>
<keyword evidence="2" id="KW-0479">Metal-binding</keyword>
<evidence type="ECO:0000256" key="5">
    <source>
        <dbReference type="ARBA" id="ARBA00023014"/>
    </source>
</evidence>
<dbReference type="PANTHER" id="PTHR32479:SF17">
    <property type="entry name" value="GLYCOLATE OXIDASE IRON-SULFUR SUBUNIT"/>
    <property type="match status" value="1"/>
</dbReference>
<dbReference type="Pfam" id="PF02754">
    <property type="entry name" value="CCG"/>
    <property type="match status" value="1"/>
</dbReference>
<evidence type="ECO:0000256" key="3">
    <source>
        <dbReference type="ARBA" id="ARBA00022737"/>
    </source>
</evidence>
<dbReference type="AlphaFoldDB" id="E7C865"/>
<protein>
    <submittedName>
        <fullName evidence="7">Fe-S oxidoreductase</fullName>
    </submittedName>
</protein>
<evidence type="ECO:0000256" key="4">
    <source>
        <dbReference type="ARBA" id="ARBA00023004"/>
    </source>
</evidence>